<evidence type="ECO:0000256" key="3">
    <source>
        <dbReference type="ARBA" id="ARBA00023157"/>
    </source>
</evidence>
<proteinExistence type="predicted"/>
<feature type="domain" description="Thioredoxin" evidence="6">
    <location>
        <begin position="252"/>
        <end position="390"/>
    </location>
</feature>
<dbReference type="InterPro" id="IPR050553">
    <property type="entry name" value="Thioredoxin_ResA/DsbE_sf"/>
</dbReference>
<dbReference type="RefSeq" id="WP_264282121.1">
    <property type="nucleotide sequence ID" value="NZ_CP107006.1"/>
</dbReference>
<dbReference type="InterPro" id="IPR036249">
    <property type="entry name" value="Thioredoxin-like_sf"/>
</dbReference>
<name>A0ABY6J7Q6_9BACT</name>
<dbReference type="InterPro" id="IPR013766">
    <property type="entry name" value="Thioredoxin_domain"/>
</dbReference>
<feature type="chain" id="PRO_5045268329" evidence="5">
    <location>
        <begin position="23"/>
        <end position="390"/>
    </location>
</feature>
<dbReference type="Proteomes" id="UP001162741">
    <property type="component" value="Chromosome"/>
</dbReference>
<evidence type="ECO:0000256" key="1">
    <source>
        <dbReference type="ARBA" id="ARBA00004196"/>
    </source>
</evidence>
<dbReference type="SUPFAM" id="SSF52833">
    <property type="entry name" value="Thioredoxin-like"/>
    <property type="match status" value="1"/>
</dbReference>
<dbReference type="PROSITE" id="PS51352">
    <property type="entry name" value="THIOREDOXIN_2"/>
    <property type="match status" value="1"/>
</dbReference>
<evidence type="ECO:0000256" key="5">
    <source>
        <dbReference type="SAM" id="SignalP"/>
    </source>
</evidence>
<evidence type="ECO:0000256" key="4">
    <source>
        <dbReference type="ARBA" id="ARBA00023284"/>
    </source>
</evidence>
<sequence>MKVFNKYSLLAALLLFAVAAGAQVKKQISITGKVQYQNPDMLKKYNMVWLKKGLGAAAKTVDSVVVKPDGSFSFKLAVSKPGIYQLDILMWQTTAFWADQDVEVVARGYDTSKYQRKNSGFVKMTSKSAGTQLINLAMYNRFLDEELLGELLDEGFAAQKRRSVDSAWYVFYRRQMLYRKVEEQGAARERALIEASISNPASVYLLATMNTKRDAQFALTQLDKLLAANPSFEEALLAKKEINARLAQERALAKGAVPPNIAYANPDGNVTTLASFKGKYVIVDFWASWCGPCRKSIPRLKELYGLYKDKGFEILSVSVDKDSNAWRRAMSEEQMPWSQVLSPDMNKTMSEFMIQGIPTMFLLDREGKIVEKFTGYSPKLDELLKAKMGA</sequence>
<dbReference type="InterPro" id="IPR013740">
    <property type="entry name" value="Redoxin"/>
</dbReference>
<gene>
    <name evidence="7" type="ORF">MKQ68_03620</name>
</gene>
<evidence type="ECO:0000313" key="7">
    <source>
        <dbReference type="EMBL" id="UYQ94179.1"/>
    </source>
</evidence>
<keyword evidence="3" id="KW-1015">Disulfide bond</keyword>
<protein>
    <submittedName>
        <fullName evidence="7">AhpC/TSA family protein</fullName>
    </submittedName>
</protein>
<dbReference type="Gene3D" id="3.40.30.10">
    <property type="entry name" value="Glutaredoxin"/>
    <property type="match status" value="1"/>
</dbReference>
<evidence type="ECO:0000259" key="6">
    <source>
        <dbReference type="PROSITE" id="PS51352"/>
    </source>
</evidence>
<dbReference type="CDD" id="cd02966">
    <property type="entry name" value="TlpA_like_family"/>
    <property type="match status" value="1"/>
</dbReference>
<dbReference type="PROSITE" id="PS00194">
    <property type="entry name" value="THIOREDOXIN_1"/>
    <property type="match status" value="1"/>
</dbReference>
<evidence type="ECO:0000313" key="8">
    <source>
        <dbReference type="Proteomes" id="UP001162741"/>
    </source>
</evidence>
<evidence type="ECO:0000256" key="2">
    <source>
        <dbReference type="ARBA" id="ARBA00022748"/>
    </source>
</evidence>
<comment type="subcellular location">
    <subcellularLocation>
        <location evidence="1">Cell envelope</location>
    </subcellularLocation>
</comment>
<accession>A0ABY6J7Q6</accession>
<dbReference type="InterPro" id="IPR017937">
    <property type="entry name" value="Thioredoxin_CS"/>
</dbReference>
<keyword evidence="8" id="KW-1185">Reference proteome</keyword>
<dbReference type="PANTHER" id="PTHR42852:SF6">
    <property type="entry name" value="THIOL:DISULFIDE INTERCHANGE PROTEIN DSBE"/>
    <property type="match status" value="1"/>
</dbReference>
<keyword evidence="4" id="KW-0676">Redox-active center</keyword>
<keyword evidence="5" id="KW-0732">Signal</keyword>
<organism evidence="7 8">
    <name type="scientific">Chitinophaga horti</name>
    <dbReference type="NCBI Taxonomy" id="2920382"/>
    <lineage>
        <taxon>Bacteria</taxon>
        <taxon>Pseudomonadati</taxon>
        <taxon>Bacteroidota</taxon>
        <taxon>Chitinophagia</taxon>
        <taxon>Chitinophagales</taxon>
        <taxon>Chitinophagaceae</taxon>
        <taxon>Chitinophaga</taxon>
    </lineage>
</organism>
<dbReference type="PANTHER" id="PTHR42852">
    <property type="entry name" value="THIOL:DISULFIDE INTERCHANGE PROTEIN DSBE"/>
    <property type="match status" value="1"/>
</dbReference>
<dbReference type="Pfam" id="PF08534">
    <property type="entry name" value="Redoxin"/>
    <property type="match status" value="1"/>
</dbReference>
<dbReference type="EMBL" id="CP107006">
    <property type="protein sequence ID" value="UYQ94179.1"/>
    <property type="molecule type" value="Genomic_DNA"/>
</dbReference>
<keyword evidence="2" id="KW-0201">Cytochrome c-type biogenesis</keyword>
<reference evidence="7" key="1">
    <citation type="submission" date="2022-10" db="EMBL/GenBank/DDBJ databases">
        <title>Chitinophaga sp. nov., isolated from soil.</title>
        <authorList>
            <person name="Jeon C.O."/>
        </authorList>
    </citation>
    <scope>NUCLEOTIDE SEQUENCE</scope>
    <source>
        <strain evidence="7">R8</strain>
    </source>
</reference>
<feature type="signal peptide" evidence="5">
    <location>
        <begin position="1"/>
        <end position="22"/>
    </location>
</feature>